<dbReference type="Pfam" id="PF00990">
    <property type="entry name" value="GGDEF"/>
    <property type="match status" value="1"/>
</dbReference>
<dbReference type="EMBL" id="BMPO01000002">
    <property type="protein sequence ID" value="GGJ83784.1"/>
    <property type="molecule type" value="Genomic_DNA"/>
</dbReference>
<sequence length="458" mass="51367">MTSYRFAVIGTPHCEDLGATDRFEHSTHLLKSGIDYDAVIVSGDAESDPAELERLRRTSTYALKPLFTSKSAKGVAAALSDGAAPESIKALEEICRSYAERLSMFNRGRPPLGLEAKVLAYLWMRGSEKVLAVRDAAAPQFYQYPLIDALADEPVNAAVWLQGLAQRGLLHTDHLIDRIRLCSHCGSGRLNYIDVCVECQSMEIRRQPSLHCFTCGHVGHQEQFLKDGTLVCPNCMTRLRHIGTDYDRPLENYHCNNCSAFFVDADVEARCLDCGTHHTPDQLHVREIRDYALTESGMLACRQGLDQTNLNYFGQLSMVGATSFKVLLDWQLELIQRHKAPSFVLLGVRFRNLAQTLARLGEQRGHALLDTLVERMQEAIRDTDRCTRTSEEHLWLLLMHTDQQGIDRVSQRLEKLSTLFVGDELQDIALSQVACVAPRDVVSEENAELLLARLTGEL</sequence>
<dbReference type="InterPro" id="IPR000160">
    <property type="entry name" value="GGDEF_dom"/>
</dbReference>
<keyword evidence="3" id="KW-1185">Reference proteome</keyword>
<dbReference type="Gene3D" id="3.30.70.270">
    <property type="match status" value="1"/>
</dbReference>
<dbReference type="SUPFAM" id="SSF55073">
    <property type="entry name" value="Nucleotide cyclase"/>
    <property type="match status" value="1"/>
</dbReference>
<dbReference type="Proteomes" id="UP000635983">
    <property type="component" value="Unassembled WGS sequence"/>
</dbReference>
<dbReference type="PROSITE" id="PS50887">
    <property type="entry name" value="GGDEF"/>
    <property type="match status" value="1"/>
</dbReference>
<dbReference type="InterPro" id="IPR040572">
    <property type="entry name" value="TackOD1"/>
</dbReference>
<reference evidence="2" key="1">
    <citation type="journal article" date="2014" name="Int. J. Syst. Evol. Microbiol.">
        <title>Complete genome sequence of Corynebacterium casei LMG S-19264T (=DSM 44701T), isolated from a smear-ripened cheese.</title>
        <authorList>
            <consortium name="US DOE Joint Genome Institute (JGI-PGF)"/>
            <person name="Walter F."/>
            <person name="Albersmeier A."/>
            <person name="Kalinowski J."/>
            <person name="Ruckert C."/>
        </authorList>
    </citation>
    <scope>NUCLEOTIDE SEQUENCE</scope>
    <source>
        <strain evidence="2">JCM 30078</strain>
    </source>
</reference>
<evidence type="ECO:0000259" key="1">
    <source>
        <dbReference type="PROSITE" id="PS50887"/>
    </source>
</evidence>
<organism evidence="2 3">
    <name type="scientific">Pseudomonas matsuisoli</name>
    <dbReference type="NCBI Taxonomy" id="1515666"/>
    <lineage>
        <taxon>Bacteria</taxon>
        <taxon>Pseudomonadati</taxon>
        <taxon>Pseudomonadota</taxon>
        <taxon>Gammaproteobacteria</taxon>
        <taxon>Pseudomonadales</taxon>
        <taxon>Pseudomonadaceae</taxon>
        <taxon>Pseudomonas</taxon>
    </lineage>
</organism>
<dbReference type="Pfam" id="PF18551">
    <property type="entry name" value="TackOD1"/>
    <property type="match status" value="1"/>
</dbReference>
<comment type="caution">
    <text evidence="2">The sequence shown here is derived from an EMBL/GenBank/DDBJ whole genome shotgun (WGS) entry which is preliminary data.</text>
</comment>
<dbReference type="InterPro" id="IPR043128">
    <property type="entry name" value="Rev_trsase/Diguanyl_cyclase"/>
</dbReference>
<reference evidence="2" key="2">
    <citation type="submission" date="2020-09" db="EMBL/GenBank/DDBJ databases">
        <authorList>
            <person name="Sun Q."/>
            <person name="Ohkuma M."/>
        </authorList>
    </citation>
    <scope>NUCLEOTIDE SEQUENCE</scope>
    <source>
        <strain evidence="2">JCM 30078</strain>
    </source>
</reference>
<protein>
    <recommendedName>
        <fullName evidence="1">GGDEF domain-containing protein</fullName>
    </recommendedName>
</protein>
<dbReference type="AlphaFoldDB" id="A0A917PLZ7"/>
<evidence type="ECO:0000313" key="2">
    <source>
        <dbReference type="EMBL" id="GGJ83784.1"/>
    </source>
</evidence>
<accession>A0A917PLZ7</accession>
<evidence type="ECO:0000313" key="3">
    <source>
        <dbReference type="Proteomes" id="UP000635983"/>
    </source>
</evidence>
<dbReference type="InterPro" id="IPR029787">
    <property type="entry name" value="Nucleotide_cyclase"/>
</dbReference>
<dbReference type="RefSeq" id="WP_188981800.1">
    <property type="nucleotide sequence ID" value="NZ_BMPO01000002.1"/>
</dbReference>
<dbReference type="CDD" id="cd16448">
    <property type="entry name" value="RING-H2"/>
    <property type="match status" value="1"/>
</dbReference>
<name>A0A917PLZ7_9PSED</name>
<proteinExistence type="predicted"/>
<gene>
    <name evidence="2" type="primary">mxdA</name>
    <name evidence="2" type="ORF">GCM10009304_07220</name>
</gene>
<feature type="domain" description="GGDEF" evidence="1">
    <location>
        <begin position="341"/>
        <end position="458"/>
    </location>
</feature>